<dbReference type="Pfam" id="PF09825">
    <property type="entry name" value="BPL_N"/>
    <property type="match status" value="1"/>
</dbReference>
<keyword evidence="2" id="KW-0436">Ligase</keyword>
<dbReference type="EMBL" id="KQ424996">
    <property type="protein sequence ID" value="KOF70172.1"/>
    <property type="molecule type" value="Genomic_DNA"/>
</dbReference>
<dbReference type="InterPro" id="IPR019197">
    <property type="entry name" value="Biotin-prot_ligase_N"/>
</dbReference>
<organism evidence="4">
    <name type="scientific">Octopus bimaculoides</name>
    <name type="common">California two-spotted octopus</name>
    <dbReference type="NCBI Taxonomy" id="37653"/>
    <lineage>
        <taxon>Eukaryota</taxon>
        <taxon>Metazoa</taxon>
        <taxon>Spiralia</taxon>
        <taxon>Lophotrochozoa</taxon>
        <taxon>Mollusca</taxon>
        <taxon>Cephalopoda</taxon>
        <taxon>Coleoidea</taxon>
        <taxon>Octopodiformes</taxon>
        <taxon>Octopoda</taxon>
        <taxon>Incirrata</taxon>
        <taxon>Octopodidae</taxon>
        <taxon>Octopus</taxon>
    </lineage>
</organism>
<accession>A0A0L8FZL4</accession>
<evidence type="ECO:0000313" key="4">
    <source>
        <dbReference type="EMBL" id="KOF70172.1"/>
    </source>
</evidence>
<dbReference type="PANTHER" id="PTHR12835:SF5">
    <property type="entry name" value="BIOTIN--PROTEIN LIGASE"/>
    <property type="match status" value="1"/>
</dbReference>
<dbReference type="InterPro" id="IPR004408">
    <property type="entry name" value="Biotin_CoA_COase_ligase"/>
</dbReference>
<dbReference type="InterPro" id="IPR045864">
    <property type="entry name" value="aa-tRNA-synth_II/BPL/LPL"/>
</dbReference>
<name>A0A0L8FZL4_OCTBM</name>
<dbReference type="PANTHER" id="PTHR12835">
    <property type="entry name" value="BIOTIN PROTEIN LIGASE"/>
    <property type="match status" value="1"/>
</dbReference>
<sequence>MIFSLVYYLNAIVRWCTDRRRSHMYLREIGKTLKKSSVLFQQVKHIGEATESLTVIQQLSPFLKNVLDSRFSAPLVQDVHLHLVSIHPAVTVNLKDWHLYRDVSKEDIQSFPHDILTILLEAGITHLTSPVDNLEETVKEDCVQIHDYGRTLAWKAGMPCSILMSCTPSNLLNMGLAVTNGKLRFQELTVESILSINIEGCGSNLILPPAVKDNLKRYSIGSENSIDDQDSCCCHSNEALASPCASENHSDEDLLLDSDSEMAAGDVKYEKMEADEAKVDLEFQRPANAAVKPPNILVYCGKKDSKRKFESFKTMLEKCLSSDCYAVYQLQHNQISTAPWMDNTILLVIACERLYDDIDHVIFSYFEKGGKLMSLASNIDSLFLDKELVRRSADLVNVSCHHWSNVPMMAGRYIYSNALKSSNFNCTVLASESSSQNSLIVKLESPADLDQGVAVLSQVYFDSDHCSKPSEDFYEILCHLLSTHLELECSSQDVPQLTPAKLFTKTKVVEKQLLDSLASRLKDGTLKSSEVSLTFVRNLEVLNSAASAVNLPVVISDDTYHPRYFNAKKYWDNLHSAVLGNAIFFVEVVPTTMPLLNQMLISVPKTVGMIAIAGRQTSGKGRGGNQWLSPVGCAMFTLHVQLDRSSLLGSNPVFLQHIVTVSVVRSVRTLPGYEELDLRVKWPNDLYYGKKTKLGGVVVNSSIATQSIDAIIGCGFNVENSKPTFCINDLIHEYNMENGKHLAPLNKDQLIGRTVTIIEELIDRFNTKGHEDFQLLYYQYWLHRGAKVRLECENNLEVDINGLDENGFLQVKTAEGHLISVQPDGNTFDFMKNLIAIKTN</sequence>
<comment type="similarity">
    <text evidence="1">Belongs to the biotin--protein ligase family.</text>
</comment>
<proteinExistence type="inferred from homology"/>
<dbReference type="OMA" id="VEHCPLH"/>
<dbReference type="Pfam" id="PF03099">
    <property type="entry name" value="BPL_LplA_LipB"/>
    <property type="match status" value="1"/>
</dbReference>
<dbReference type="GO" id="GO:0004077">
    <property type="term" value="F:biotin--[biotin carboxyl-carrier protein] ligase activity"/>
    <property type="evidence" value="ECO:0007669"/>
    <property type="project" value="InterPro"/>
</dbReference>
<evidence type="ECO:0000259" key="3">
    <source>
        <dbReference type="PROSITE" id="PS51733"/>
    </source>
</evidence>
<dbReference type="KEGG" id="obi:106880135"/>
<dbReference type="SUPFAM" id="SSF55681">
    <property type="entry name" value="Class II aaRS and biotin synthetases"/>
    <property type="match status" value="1"/>
</dbReference>
<protein>
    <recommendedName>
        <fullName evidence="3">BPL/LPL catalytic domain-containing protein</fullName>
    </recommendedName>
</protein>
<dbReference type="Gene3D" id="3.30.930.10">
    <property type="entry name" value="Bira Bifunctional Protein, Domain 2"/>
    <property type="match status" value="1"/>
</dbReference>
<dbReference type="PROSITE" id="PS51733">
    <property type="entry name" value="BPL_LPL_CATALYTIC"/>
    <property type="match status" value="1"/>
</dbReference>
<reference evidence="4" key="1">
    <citation type="submission" date="2015-07" db="EMBL/GenBank/DDBJ databases">
        <title>MeaNS - Measles Nucleotide Surveillance Program.</title>
        <authorList>
            <person name="Tran T."/>
            <person name="Druce J."/>
        </authorList>
    </citation>
    <scope>NUCLEOTIDE SEQUENCE</scope>
    <source>
        <strain evidence="4">UCB-OBI-ISO-001</strain>
        <tissue evidence="4">Gonad</tissue>
    </source>
</reference>
<dbReference type="OrthoDB" id="10250105at2759"/>
<dbReference type="GO" id="GO:0005737">
    <property type="term" value="C:cytoplasm"/>
    <property type="evidence" value="ECO:0007669"/>
    <property type="project" value="TreeGrafter"/>
</dbReference>
<dbReference type="STRING" id="37653.A0A0L8FZL4"/>
<dbReference type="InterPro" id="IPR004143">
    <property type="entry name" value="BPL_LPL_catalytic"/>
</dbReference>
<evidence type="ECO:0000256" key="1">
    <source>
        <dbReference type="ARBA" id="ARBA00009934"/>
    </source>
</evidence>
<feature type="domain" description="BPL/LPL catalytic" evidence="3">
    <location>
        <begin position="577"/>
        <end position="766"/>
    </location>
</feature>
<gene>
    <name evidence="4" type="ORF">OCBIM_22003367mg</name>
</gene>
<dbReference type="AlphaFoldDB" id="A0A0L8FZL4"/>
<dbReference type="NCBIfam" id="TIGR00121">
    <property type="entry name" value="birA_ligase"/>
    <property type="match status" value="1"/>
</dbReference>
<evidence type="ECO:0000256" key="2">
    <source>
        <dbReference type="ARBA" id="ARBA00022598"/>
    </source>
</evidence>